<dbReference type="InterPro" id="IPR050312">
    <property type="entry name" value="IolE/XylAMocC-like"/>
</dbReference>
<keyword evidence="2" id="KW-0413">Isomerase</keyword>
<accession>A0A1H0IMX8</accession>
<feature type="domain" description="Xylose isomerase-like TIM barrel" evidence="1">
    <location>
        <begin position="26"/>
        <end position="258"/>
    </location>
</feature>
<dbReference type="PANTHER" id="PTHR12110">
    <property type="entry name" value="HYDROXYPYRUVATE ISOMERASE"/>
    <property type="match status" value="1"/>
</dbReference>
<proteinExistence type="predicted"/>
<reference evidence="3" key="1">
    <citation type="submission" date="2016-10" db="EMBL/GenBank/DDBJ databases">
        <authorList>
            <person name="Varghese N."/>
            <person name="Submissions S."/>
        </authorList>
    </citation>
    <scope>NUCLEOTIDE SEQUENCE [LARGE SCALE GENOMIC DNA]</scope>
    <source>
        <strain evidence="3">CGMCC 1.3703</strain>
    </source>
</reference>
<dbReference type="PANTHER" id="PTHR12110:SF21">
    <property type="entry name" value="XYLOSE ISOMERASE-LIKE TIM BARREL DOMAIN-CONTAINING PROTEIN"/>
    <property type="match status" value="1"/>
</dbReference>
<sequence>MSVGVLAHLFGKMSYQELAAKVGGKGFSHVQLALWKAFNNYDFSKPGVLSPGLAEDVREVFSKHNVSISVLACYLHFFHEDVNVRRENIERFKELIRHARFFGAPMVAAEVGKMNTQKLTGDEWLILKTSLEELVEEAEKWGVYIGIEPANDHLIGTAASLKRMLDEVPSSHIGVVLDPGNLVHKDNFAHQDEVIQEAFDLLGSRIIAAHAKDRIINKDGEIETVVPGKGDLNYELYMTLLEQYKPQVKIIMEKAKEHQMTEAKSYIEKVREEARVKASVRSVLSH</sequence>
<dbReference type="SUPFAM" id="SSF51658">
    <property type="entry name" value="Xylose isomerase-like"/>
    <property type="match status" value="1"/>
</dbReference>
<keyword evidence="3" id="KW-1185">Reference proteome</keyword>
<dbReference type="InterPro" id="IPR013022">
    <property type="entry name" value="Xyl_isomerase-like_TIM-brl"/>
</dbReference>
<dbReference type="OrthoDB" id="2063291at2"/>
<evidence type="ECO:0000313" key="3">
    <source>
        <dbReference type="Proteomes" id="UP000198860"/>
    </source>
</evidence>
<protein>
    <submittedName>
        <fullName evidence="2">Sugar phosphate isomerase/epimerase</fullName>
    </submittedName>
</protein>
<dbReference type="Gene3D" id="3.20.20.150">
    <property type="entry name" value="Divalent-metal-dependent TIM barrel enzymes"/>
    <property type="match status" value="1"/>
</dbReference>
<dbReference type="Proteomes" id="UP000198860">
    <property type="component" value="Unassembled WGS sequence"/>
</dbReference>
<gene>
    <name evidence="2" type="ORF">SAMN05421677_104138</name>
</gene>
<dbReference type="InterPro" id="IPR036237">
    <property type="entry name" value="Xyl_isomerase-like_sf"/>
</dbReference>
<evidence type="ECO:0000313" key="2">
    <source>
        <dbReference type="EMBL" id="SDO32834.1"/>
    </source>
</evidence>
<dbReference type="AlphaFoldDB" id="A0A1H0IMX8"/>
<name>A0A1H0IMX8_HALAD</name>
<dbReference type="RefSeq" id="WP_089651553.1">
    <property type="nucleotide sequence ID" value="NZ_FNIZ01000004.1"/>
</dbReference>
<dbReference type="GO" id="GO:0016853">
    <property type="term" value="F:isomerase activity"/>
    <property type="evidence" value="ECO:0007669"/>
    <property type="project" value="UniProtKB-KW"/>
</dbReference>
<dbReference type="STRING" id="240303.SAMN05421677_104138"/>
<organism evidence="2 3">
    <name type="scientific">Halobacillus aidingensis</name>
    <dbReference type="NCBI Taxonomy" id="240303"/>
    <lineage>
        <taxon>Bacteria</taxon>
        <taxon>Bacillati</taxon>
        <taxon>Bacillota</taxon>
        <taxon>Bacilli</taxon>
        <taxon>Bacillales</taxon>
        <taxon>Bacillaceae</taxon>
        <taxon>Halobacillus</taxon>
    </lineage>
</organism>
<dbReference type="Pfam" id="PF01261">
    <property type="entry name" value="AP_endonuc_2"/>
    <property type="match status" value="1"/>
</dbReference>
<dbReference type="EMBL" id="FNIZ01000004">
    <property type="protein sequence ID" value="SDO32834.1"/>
    <property type="molecule type" value="Genomic_DNA"/>
</dbReference>
<evidence type="ECO:0000259" key="1">
    <source>
        <dbReference type="Pfam" id="PF01261"/>
    </source>
</evidence>